<dbReference type="EC" id="5.4.2.12" evidence="4 10"/>
<comment type="similarity">
    <text evidence="3 10">Belongs to the BPG-independent phosphoglycerate mutase family.</text>
</comment>
<keyword evidence="7 10" id="KW-0464">Manganese</keyword>
<dbReference type="InterPro" id="IPR011258">
    <property type="entry name" value="BPG-indep_PGM_N"/>
</dbReference>
<sequence length="508" mass="55995">MKVTPVLLMILDGFGCSPAGPDNAITLAKKPYWDKLWEAHPHTTIHASEAAVGLPAGQMGNSEVGHLNIGAGRVIYQEISRINNAIASGSFFSNHELSAALEAIKKNHGALHIFGLVSDGGVHSHENHIHAMIEMAAKFGLDKVYLHAFLDGRDTPPKSAEIYLECLQNKIDALKIGKIASIVGRYYAMDRDHRWLRVKTAYDLLTQGKAEFTAQTAIEGLHNAYARDETDEFVKPTVIGAPVKMQDGDGVIFMNFRSDRARELTRTFIEPDFDAFEREHVPKLSTYCTLTCYSADFNIPVAFPQERIKNSFGEYIAQMGLTQLRIAETEKYAHVTFFFNGGEETRYAGEDRIMVPSPDVPTYDLKPEMSAREVTDKLVEAIAAQKYDAIICNYANPDMVGHTGNLAAAVQAIEVIDECLARVVPAMQAIGGEVLIIADHGNAEKMLDEVTRNSHTAHTLNLVPFLYIGRAARVAETGALEDVAPSLLKMMGLPKPREMSGHPLIEFE</sequence>
<evidence type="ECO:0000256" key="9">
    <source>
        <dbReference type="ARBA" id="ARBA00071648"/>
    </source>
</evidence>
<reference evidence="17" key="1">
    <citation type="submission" date="2020-03" db="EMBL/GenBank/DDBJ databases">
        <title>Complete genome sequence of sulfur-oxidizing bacterium skT11.</title>
        <authorList>
            <person name="Kanda M."/>
            <person name="Kojima H."/>
            <person name="Fukui M."/>
        </authorList>
    </citation>
    <scope>NUCLEOTIDE SEQUENCE [LARGE SCALE GENOMIC DNA]</scope>
    <source>
        <strain evidence="17">skT11</strain>
    </source>
</reference>
<dbReference type="FunFam" id="3.40.1450.10:FF:000001">
    <property type="entry name" value="2,3-bisphosphoglycerate-independent phosphoglycerate mutase"/>
    <property type="match status" value="1"/>
</dbReference>
<dbReference type="Pfam" id="PF06415">
    <property type="entry name" value="iPGM_N"/>
    <property type="match status" value="1"/>
</dbReference>
<protein>
    <recommendedName>
        <fullName evidence="9 10">2,3-bisphosphoglycerate-independent phosphoglycerate mutase</fullName>
        <shortName evidence="10">BPG-independent PGAM</shortName>
        <shortName evidence="10">Phosphoglyceromutase</shortName>
        <shortName evidence="10">iPGM</shortName>
        <ecNumber evidence="4 10">5.4.2.12</ecNumber>
    </recommendedName>
</protein>
<evidence type="ECO:0000259" key="15">
    <source>
        <dbReference type="Pfam" id="PF06415"/>
    </source>
</evidence>
<feature type="binding site" evidence="10 13">
    <location>
        <position position="440"/>
    </location>
    <ligand>
        <name>Mn(2+)</name>
        <dbReference type="ChEBI" id="CHEBI:29035"/>
        <label>2</label>
    </ligand>
</feature>
<dbReference type="GO" id="GO:0030145">
    <property type="term" value="F:manganese ion binding"/>
    <property type="evidence" value="ECO:0007669"/>
    <property type="project" value="UniProtKB-UniRule"/>
</dbReference>
<feature type="binding site" evidence="10 12">
    <location>
        <position position="123"/>
    </location>
    <ligand>
        <name>substrate</name>
    </ligand>
</feature>
<dbReference type="KEGG" id="slac:SKTS_02640"/>
<feature type="binding site" evidence="10 12">
    <location>
        <position position="191"/>
    </location>
    <ligand>
        <name>substrate</name>
    </ligand>
</feature>
<dbReference type="CDD" id="cd16010">
    <property type="entry name" value="iPGM"/>
    <property type="match status" value="1"/>
</dbReference>
<name>A0A6F8V6Q8_9PROT</name>
<feature type="binding site" evidence="10 13">
    <location>
        <position position="458"/>
    </location>
    <ligand>
        <name>Mn(2+)</name>
        <dbReference type="ChEBI" id="CHEBI:29035"/>
        <label>1</label>
    </ligand>
</feature>
<comment type="function">
    <text evidence="10">Catalyzes the interconversion of 2-phosphoglycerate and 3-phosphoglycerate.</text>
</comment>
<dbReference type="Pfam" id="PF01676">
    <property type="entry name" value="Metalloenzyme"/>
    <property type="match status" value="1"/>
</dbReference>
<evidence type="ECO:0000256" key="13">
    <source>
        <dbReference type="PIRSR" id="PIRSR001492-3"/>
    </source>
</evidence>
<evidence type="ECO:0000256" key="6">
    <source>
        <dbReference type="ARBA" id="ARBA00023152"/>
    </source>
</evidence>
<dbReference type="GO" id="GO:0006096">
    <property type="term" value="P:glycolytic process"/>
    <property type="evidence" value="ECO:0007669"/>
    <property type="project" value="UniProtKB-UniRule"/>
</dbReference>
<keyword evidence="6 10" id="KW-0324">Glycolysis</keyword>
<feature type="binding site" evidence="10 12">
    <location>
        <begin position="257"/>
        <end position="260"/>
    </location>
    <ligand>
        <name>substrate</name>
    </ligand>
</feature>
<dbReference type="EMBL" id="AP022853">
    <property type="protein sequence ID" value="BCB25378.1"/>
    <property type="molecule type" value="Genomic_DNA"/>
</dbReference>
<dbReference type="InterPro" id="IPR005995">
    <property type="entry name" value="Pgm_bpd_ind"/>
</dbReference>
<dbReference type="InterPro" id="IPR017850">
    <property type="entry name" value="Alkaline_phosphatase_core_sf"/>
</dbReference>
<evidence type="ECO:0000256" key="10">
    <source>
        <dbReference type="HAMAP-Rule" id="MF_01038"/>
    </source>
</evidence>
<feature type="domain" description="BPG-independent PGAM N-terminal" evidence="15">
    <location>
        <begin position="82"/>
        <end position="294"/>
    </location>
</feature>
<evidence type="ECO:0000256" key="5">
    <source>
        <dbReference type="ARBA" id="ARBA00022723"/>
    </source>
</evidence>
<evidence type="ECO:0000256" key="1">
    <source>
        <dbReference type="ARBA" id="ARBA00000370"/>
    </source>
</evidence>
<dbReference type="GO" id="GO:0006007">
    <property type="term" value="P:glucose catabolic process"/>
    <property type="evidence" value="ECO:0007669"/>
    <property type="project" value="InterPro"/>
</dbReference>
<comment type="subunit">
    <text evidence="10">Monomer.</text>
</comment>
<proteinExistence type="inferred from homology"/>
<evidence type="ECO:0000256" key="8">
    <source>
        <dbReference type="ARBA" id="ARBA00023235"/>
    </source>
</evidence>
<dbReference type="Proteomes" id="UP000502260">
    <property type="component" value="Chromosome"/>
</dbReference>
<evidence type="ECO:0000256" key="7">
    <source>
        <dbReference type="ARBA" id="ARBA00023211"/>
    </source>
</evidence>
<feature type="binding site" evidence="10 12">
    <location>
        <position position="331"/>
    </location>
    <ligand>
        <name>substrate</name>
    </ligand>
</feature>
<evidence type="ECO:0000256" key="3">
    <source>
        <dbReference type="ARBA" id="ARBA00008819"/>
    </source>
</evidence>
<comment type="pathway">
    <text evidence="2 10">Carbohydrate degradation; glycolysis; pyruvate from D-glyceraldehyde 3-phosphate: step 3/5.</text>
</comment>
<feature type="binding site" evidence="10 13">
    <location>
        <position position="62"/>
    </location>
    <ligand>
        <name>Mn(2+)</name>
        <dbReference type="ChEBI" id="CHEBI:29035"/>
        <label>2</label>
    </ligand>
</feature>
<dbReference type="Gene3D" id="3.40.720.10">
    <property type="entry name" value="Alkaline Phosphatase, subunit A"/>
    <property type="match status" value="1"/>
</dbReference>
<feature type="binding site" evidence="10 13">
    <location>
        <position position="398"/>
    </location>
    <ligand>
        <name>Mn(2+)</name>
        <dbReference type="ChEBI" id="CHEBI:29035"/>
        <label>1</label>
    </ligand>
</feature>
<feature type="binding site" evidence="10 13">
    <location>
        <position position="12"/>
    </location>
    <ligand>
        <name>Mn(2+)</name>
        <dbReference type="ChEBI" id="CHEBI:29035"/>
        <label>2</label>
    </ligand>
</feature>
<comment type="catalytic activity">
    <reaction evidence="1 10">
        <text>(2R)-2-phosphoglycerate = (2R)-3-phosphoglycerate</text>
        <dbReference type="Rhea" id="RHEA:15901"/>
        <dbReference type="ChEBI" id="CHEBI:58272"/>
        <dbReference type="ChEBI" id="CHEBI:58289"/>
        <dbReference type="EC" id="5.4.2.12"/>
    </reaction>
</comment>
<accession>A0A6F8V6Q8</accession>
<dbReference type="SUPFAM" id="SSF53649">
    <property type="entry name" value="Alkaline phosphatase-like"/>
    <property type="match status" value="1"/>
</dbReference>
<dbReference type="AlphaFoldDB" id="A0A6F8V6Q8"/>
<evidence type="ECO:0000313" key="16">
    <source>
        <dbReference type="EMBL" id="BCB25378.1"/>
    </source>
</evidence>
<dbReference type="NCBIfam" id="TIGR01307">
    <property type="entry name" value="pgm_bpd_ind"/>
    <property type="match status" value="1"/>
</dbReference>
<dbReference type="UniPathway" id="UPA00109">
    <property type="reaction ID" value="UER00186"/>
</dbReference>
<dbReference type="InterPro" id="IPR036646">
    <property type="entry name" value="PGAM_B_sf"/>
</dbReference>
<feature type="binding site" evidence="10 13">
    <location>
        <position position="402"/>
    </location>
    <ligand>
        <name>Mn(2+)</name>
        <dbReference type="ChEBI" id="CHEBI:29035"/>
        <label>1</label>
    </ligand>
</feature>
<evidence type="ECO:0000259" key="14">
    <source>
        <dbReference type="Pfam" id="PF01676"/>
    </source>
</evidence>
<dbReference type="HAMAP" id="MF_01038">
    <property type="entry name" value="GpmI"/>
    <property type="match status" value="1"/>
</dbReference>
<keyword evidence="5 10" id="KW-0479">Metal-binding</keyword>
<feature type="active site" description="Phosphoserine intermediate" evidence="10 11">
    <location>
        <position position="62"/>
    </location>
</feature>
<feature type="binding site" evidence="10 13">
    <location>
        <position position="439"/>
    </location>
    <ligand>
        <name>Mn(2+)</name>
        <dbReference type="ChEBI" id="CHEBI:29035"/>
        <label>2</label>
    </ligand>
</feature>
<gene>
    <name evidence="10 16" type="primary">gpmI</name>
    <name evidence="16" type="ORF">SKTS_02640</name>
</gene>
<feature type="domain" description="Metalloenzyme" evidence="14">
    <location>
        <begin position="5"/>
        <end position="494"/>
    </location>
</feature>
<keyword evidence="17" id="KW-1185">Reference proteome</keyword>
<dbReference type="InterPro" id="IPR006124">
    <property type="entry name" value="Metalloenzyme"/>
</dbReference>
<comment type="cofactor">
    <cofactor evidence="10">
        <name>Mn(2+)</name>
        <dbReference type="ChEBI" id="CHEBI:29035"/>
    </cofactor>
    <text evidence="10">Binds 2 manganese ions per subunit.</text>
</comment>
<dbReference type="SUPFAM" id="SSF64158">
    <property type="entry name" value="2,3-Bisphosphoglycerate-independent phosphoglycerate mutase, substrate-binding domain"/>
    <property type="match status" value="1"/>
</dbReference>
<dbReference type="PANTHER" id="PTHR31637">
    <property type="entry name" value="2,3-BISPHOSPHOGLYCERATE-INDEPENDENT PHOSPHOGLYCERATE MUTASE"/>
    <property type="match status" value="1"/>
</dbReference>
<evidence type="ECO:0000256" key="12">
    <source>
        <dbReference type="PIRSR" id="PIRSR001492-2"/>
    </source>
</evidence>
<evidence type="ECO:0000256" key="11">
    <source>
        <dbReference type="PIRSR" id="PIRSR001492-1"/>
    </source>
</evidence>
<evidence type="ECO:0000256" key="4">
    <source>
        <dbReference type="ARBA" id="ARBA00012026"/>
    </source>
</evidence>
<feature type="binding site" evidence="10 12">
    <location>
        <position position="185"/>
    </location>
    <ligand>
        <name>substrate</name>
    </ligand>
</feature>
<dbReference type="PIRSF" id="PIRSF001492">
    <property type="entry name" value="IPGAM"/>
    <property type="match status" value="1"/>
</dbReference>
<dbReference type="PANTHER" id="PTHR31637:SF0">
    <property type="entry name" value="2,3-BISPHOSPHOGLYCERATE-INDEPENDENT PHOSPHOGLYCERATE MUTASE"/>
    <property type="match status" value="1"/>
</dbReference>
<organism evidence="16 17">
    <name type="scientific">Sulfurimicrobium lacus</name>
    <dbReference type="NCBI Taxonomy" id="2715678"/>
    <lineage>
        <taxon>Bacteria</taxon>
        <taxon>Pseudomonadati</taxon>
        <taxon>Pseudomonadota</taxon>
        <taxon>Betaproteobacteria</taxon>
        <taxon>Nitrosomonadales</taxon>
        <taxon>Sulfuricellaceae</taxon>
        <taxon>Sulfurimicrobium</taxon>
    </lineage>
</organism>
<keyword evidence="8 10" id="KW-0413">Isomerase</keyword>
<evidence type="ECO:0000256" key="2">
    <source>
        <dbReference type="ARBA" id="ARBA00004798"/>
    </source>
</evidence>
<dbReference type="Gene3D" id="3.40.1450.10">
    <property type="entry name" value="BPG-independent phosphoglycerate mutase, domain B"/>
    <property type="match status" value="1"/>
</dbReference>
<dbReference type="RefSeq" id="WP_173059238.1">
    <property type="nucleotide sequence ID" value="NZ_AP022853.1"/>
</dbReference>
<dbReference type="GO" id="GO:0004619">
    <property type="term" value="F:phosphoglycerate mutase activity"/>
    <property type="evidence" value="ECO:0007669"/>
    <property type="project" value="UniProtKB-UniRule"/>
</dbReference>
<feature type="binding site" evidence="10 12">
    <location>
        <begin position="153"/>
        <end position="154"/>
    </location>
    <ligand>
        <name>substrate</name>
    </ligand>
</feature>
<dbReference type="GO" id="GO:0005829">
    <property type="term" value="C:cytosol"/>
    <property type="evidence" value="ECO:0007669"/>
    <property type="project" value="TreeGrafter"/>
</dbReference>
<evidence type="ECO:0000313" key="17">
    <source>
        <dbReference type="Proteomes" id="UP000502260"/>
    </source>
</evidence>